<keyword evidence="3" id="KW-1185">Reference proteome</keyword>
<dbReference type="EMBL" id="MU004236">
    <property type="protein sequence ID" value="KAF2668205.1"/>
    <property type="molecule type" value="Genomic_DNA"/>
</dbReference>
<dbReference type="AlphaFoldDB" id="A0A6A6U7F7"/>
<feature type="transmembrane region" description="Helical" evidence="1">
    <location>
        <begin position="6"/>
        <end position="26"/>
    </location>
</feature>
<dbReference type="Pfam" id="PF14087">
    <property type="entry name" value="DUF4267"/>
    <property type="match status" value="1"/>
</dbReference>
<organism evidence="2 3">
    <name type="scientific">Microthyrium microscopicum</name>
    <dbReference type="NCBI Taxonomy" id="703497"/>
    <lineage>
        <taxon>Eukaryota</taxon>
        <taxon>Fungi</taxon>
        <taxon>Dikarya</taxon>
        <taxon>Ascomycota</taxon>
        <taxon>Pezizomycotina</taxon>
        <taxon>Dothideomycetes</taxon>
        <taxon>Dothideomycetes incertae sedis</taxon>
        <taxon>Microthyriales</taxon>
        <taxon>Microthyriaceae</taxon>
        <taxon>Microthyrium</taxon>
    </lineage>
</organism>
<proteinExistence type="predicted"/>
<reference evidence="2" key="1">
    <citation type="journal article" date="2020" name="Stud. Mycol.">
        <title>101 Dothideomycetes genomes: a test case for predicting lifestyles and emergence of pathogens.</title>
        <authorList>
            <person name="Haridas S."/>
            <person name="Albert R."/>
            <person name="Binder M."/>
            <person name="Bloem J."/>
            <person name="Labutti K."/>
            <person name="Salamov A."/>
            <person name="Andreopoulos B."/>
            <person name="Baker S."/>
            <person name="Barry K."/>
            <person name="Bills G."/>
            <person name="Bluhm B."/>
            <person name="Cannon C."/>
            <person name="Castanera R."/>
            <person name="Culley D."/>
            <person name="Daum C."/>
            <person name="Ezra D."/>
            <person name="Gonzalez J."/>
            <person name="Henrissat B."/>
            <person name="Kuo A."/>
            <person name="Liang C."/>
            <person name="Lipzen A."/>
            <person name="Lutzoni F."/>
            <person name="Magnuson J."/>
            <person name="Mondo S."/>
            <person name="Nolan M."/>
            <person name="Ohm R."/>
            <person name="Pangilinan J."/>
            <person name="Park H.-J."/>
            <person name="Ramirez L."/>
            <person name="Alfaro M."/>
            <person name="Sun H."/>
            <person name="Tritt A."/>
            <person name="Yoshinaga Y."/>
            <person name="Zwiers L.-H."/>
            <person name="Turgeon B."/>
            <person name="Goodwin S."/>
            <person name="Spatafora J."/>
            <person name="Crous P."/>
            <person name="Grigoriev I."/>
        </authorList>
    </citation>
    <scope>NUCLEOTIDE SEQUENCE</scope>
    <source>
        <strain evidence="2">CBS 115976</strain>
    </source>
</reference>
<dbReference type="InterPro" id="IPR025363">
    <property type="entry name" value="DUF4267"/>
</dbReference>
<keyword evidence="1" id="KW-0472">Membrane</keyword>
<keyword evidence="1" id="KW-1133">Transmembrane helix</keyword>
<dbReference type="OrthoDB" id="4278621at2759"/>
<feature type="transmembrane region" description="Helical" evidence="1">
    <location>
        <begin position="77"/>
        <end position="96"/>
    </location>
</feature>
<keyword evidence="1" id="KW-0812">Transmembrane</keyword>
<evidence type="ECO:0000256" key="1">
    <source>
        <dbReference type="SAM" id="Phobius"/>
    </source>
</evidence>
<dbReference type="Proteomes" id="UP000799302">
    <property type="component" value="Unassembled WGS sequence"/>
</dbReference>
<sequence>MPRFLTFINAYFATMPILVGLLLLLAPDFIIPLMFKNPPVSTANAELVDILRKGFAIRDIYMGITTWAAIYHRSRRVIGWVLLAGACVVVVDGYALHEALGRGLWDHYVFLPVLLGCGLRQAVF</sequence>
<protein>
    <recommendedName>
        <fullName evidence="4">EXPERA domain-containing protein</fullName>
    </recommendedName>
</protein>
<name>A0A6A6U7F7_9PEZI</name>
<evidence type="ECO:0008006" key="4">
    <source>
        <dbReference type="Google" id="ProtNLM"/>
    </source>
</evidence>
<gene>
    <name evidence="2" type="ORF">BT63DRAFT_270583</name>
</gene>
<evidence type="ECO:0000313" key="2">
    <source>
        <dbReference type="EMBL" id="KAF2668205.1"/>
    </source>
</evidence>
<accession>A0A6A6U7F7</accession>
<evidence type="ECO:0000313" key="3">
    <source>
        <dbReference type="Proteomes" id="UP000799302"/>
    </source>
</evidence>